<organism evidence="2 3">
    <name type="scientific">Thiospirochaeta perfilievii</name>
    <dbReference type="NCBI Taxonomy" id="252967"/>
    <lineage>
        <taxon>Bacteria</taxon>
        <taxon>Pseudomonadati</taxon>
        <taxon>Spirochaetota</taxon>
        <taxon>Spirochaetia</taxon>
        <taxon>Spirochaetales</taxon>
        <taxon>Spirochaetaceae</taxon>
        <taxon>Thiospirochaeta</taxon>
    </lineage>
</organism>
<dbReference type="NCBIfam" id="TIGR02532">
    <property type="entry name" value="IV_pilin_GFxxxE"/>
    <property type="match status" value="1"/>
</dbReference>
<keyword evidence="1" id="KW-0472">Membrane</keyword>
<keyword evidence="1" id="KW-0812">Transmembrane</keyword>
<dbReference type="AlphaFoldDB" id="A0A5C1Q9R7"/>
<keyword evidence="3" id="KW-1185">Reference proteome</keyword>
<dbReference type="RefSeq" id="WP_149567465.1">
    <property type="nucleotide sequence ID" value="NZ_CP035807.1"/>
</dbReference>
<evidence type="ECO:0000313" key="3">
    <source>
        <dbReference type="Proteomes" id="UP000323824"/>
    </source>
</evidence>
<evidence type="ECO:0000256" key="1">
    <source>
        <dbReference type="SAM" id="Phobius"/>
    </source>
</evidence>
<name>A0A5C1Q9R7_9SPIO</name>
<dbReference type="InterPro" id="IPR012902">
    <property type="entry name" value="N_methyl_site"/>
</dbReference>
<evidence type="ECO:0000313" key="2">
    <source>
        <dbReference type="EMBL" id="QEN04217.1"/>
    </source>
</evidence>
<accession>A0A5C1Q9R7</accession>
<gene>
    <name evidence="2" type="ORF">EW093_05690</name>
</gene>
<proteinExistence type="predicted"/>
<reference evidence="2 3" key="1">
    <citation type="submission" date="2019-02" db="EMBL/GenBank/DDBJ databases">
        <authorList>
            <person name="Fomenkov A."/>
            <person name="Dubinina G."/>
            <person name="Grabovich M."/>
            <person name="Vincze T."/>
            <person name="Roberts R.J."/>
        </authorList>
    </citation>
    <scope>NUCLEOTIDE SEQUENCE [LARGE SCALE GENOMIC DNA]</scope>
    <source>
        <strain evidence="2 3">P</strain>
    </source>
</reference>
<sequence>MSSSKTYSNDGFTLIEVIVAILIVAIISTVIYTNLTDISQAVSKSKQSLNRDSDILTLRTILLTEVTNINSPWYIKELKVEKDDKAIKIYYYNGDPNRFISFYFSDGIRIFIDSSEIFYSNLLDGKFLLDNRTLQYTEKEIYFCLTLL</sequence>
<protein>
    <submittedName>
        <fullName evidence="2">Prepilin-type N-terminal cleavage/methylation domain-containing protein</fullName>
    </submittedName>
</protein>
<feature type="transmembrane region" description="Helical" evidence="1">
    <location>
        <begin position="12"/>
        <end position="35"/>
    </location>
</feature>
<reference evidence="2 3" key="2">
    <citation type="submission" date="2019-09" db="EMBL/GenBank/DDBJ databases">
        <title>Complete Genome Sequence and Methylome Analysis of free living Spirochaetas.</title>
        <authorList>
            <person name="Leshcheva N."/>
            <person name="Mikheeva N."/>
        </authorList>
    </citation>
    <scope>NUCLEOTIDE SEQUENCE [LARGE SCALE GENOMIC DNA]</scope>
    <source>
        <strain evidence="2 3">P</strain>
    </source>
</reference>
<dbReference type="Proteomes" id="UP000323824">
    <property type="component" value="Chromosome"/>
</dbReference>
<dbReference type="Pfam" id="PF07963">
    <property type="entry name" value="N_methyl"/>
    <property type="match status" value="1"/>
</dbReference>
<keyword evidence="1" id="KW-1133">Transmembrane helix</keyword>
<dbReference type="EMBL" id="CP035807">
    <property type="protein sequence ID" value="QEN04217.1"/>
    <property type="molecule type" value="Genomic_DNA"/>
</dbReference>
<dbReference type="KEGG" id="sper:EW093_05690"/>
<dbReference type="InterPro" id="IPR045584">
    <property type="entry name" value="Pilin-like"/>
</dbReference>
<dbReference type="SUPFAM" id="SSF54523">
    <property type="entry name" value="Pili subunits"/>
    <property type="match status" value="1"/>
</dbReference>